<dbReference type="Pfam" id="PF03993">
    <property type="entry name" value="DUF349"/>
    <property type="match status" value="3"/>
</dbReference>
<dbReference type="RefSeq" id="WP_151078544.1">
    <property type="nucleotide sequence ID" value="NZ_CP047647.1"/>
</dbReference>
<proteinExistence type="predicted"/>
<keyword evidence="2" id="KW-1185">Reference proteome</keyword>
<protein>
    <submittedName>
        <fullName evidence="1">DUF349 domain-containing protein</fullName>
    </submittedName>
</protein>
<evidence type="ECO:0000313" key="2">
    <source>
        <dbReference type="Proteomes" id="UP000326380"/>
    </source>
</evidence>
<reference evidence="1 2" key="1">
    <citation type="submission" date="2019-09" db="EMBL/GenBank/DDBJ databases">
        <title>Genome sequence of Hymenobacter sp. M3.</title>
        <authorList>
            <person name="Srinivasan S."/>
        </authorList>
    </citation>
    <scope>NUCLEOTIDE SEQUENCE [LARGE SCALE GENOMIC DNA]</scope>
    <source>
        <strain evidence="1 2">M3</strain>
    </source>
</reference>
<organism evidence="1 2">
    <name type="scientific">Hymenobacter busanensis</name>
    <dbReference type="NCBI Taxonomy" id="2607656"/>
    <lineage>
        <taxon>Bacteria</taxon>
        <taxon>Pseudomonadati</taxon>
        <taxon>Bacteroidota</taxon>
        <taxon>Cytophagia</taxon>
        <taxon>Cytophagales</taxon>
        <taxon>Hymenobacteraceae</taxon>
        <taxon>Hymenobacter</taxon>
    </lineage>
</organism>
<name>A0A7L4ZY55_9BACT</name>
<sequence length="439" mass="51018">MEQQEHLLNQARQFGYIEDTQVWLKPFMDFPARQVGQVKDTPEAALVYFAQRFEAFRAKVDDLLARIDESENKGSFLMKALHLKEQIGSYDGLGDFTELHNRLTAAEDNIRTLVARNREKNLATKISIIEQAEALSNTVDWQAGADELKDLRQAWIKTGPVHKDITEEIEQRFQAAVDRFFARRKAFQADKKAMTNRSLDKYKALIQRSEALQNSEDWEETTQKLKVLQQEWKEIGGSLPRKQANELWTRFRAAHNRFFDRLKDHISSKRVEVKDNYMDDNLGRKRALVAEAEALLERPMHEAVNRAKELQAAWKKVGPVRGPESDQVWEAFLGACDKVFELSALEHYVRKRLPQDGPKPTSQEQLNLRLTALRDFIKYDRQEQAVLEENLGKLSDAPANEAFRNMLQSKIRTFERKIRTKNDLMDLVRRRYEGATNIS</sequence>
<accession>A0A7L4ZY55</accession>
<dbReference type="Proteomes" id="UP000326380">
    <property type="component" value="Unassembled WGS sequence"/>
</dbReference>
<dbReference type="EMBL" id="VTWU01000003">
    <property type="protein sequence ID" value="KAA9333124.1"/>
    <property type="molecule type" value="Genomic_DNA"/>
</dbReference>
<comment type="caution">
    <text evidence="1">The sequence shown here is derived from an EMBL/GenBank/DDBJ whole genome shotgun (WGS) entry which is preliminary data.</text>
</comment>
<gene>
    <name evidence="1" type="ORF">F0P96_09085</name>
</gene>
<evidence type="ECO:0000313" key="1">
    <source>
        <dbReference type="EMBL" id="KAA9333124.1"/>
    </source>
</evidence>
<dbReference type="InterPro" id="IPR007139">
    <property type="entry name" value="DUF349"/>
</dbReference>
<dbReference type="AlphaFoldDB" id="A0A7L4ZY55"/>